<protein>
    <submittedName>
        <fullName evidence="2">Methionine adenosyltransferase</fullName>
    </submittedName>
</protein>
<dbReference type="STRING" id="211114.SAMN04489726_3568"/>
<accession>A0A1G9WFM6</accession>
<dbReference type="PANTHER" id="PTHR36697">
    <property type="entry name" value="S-ADENOSYLMETHIONINE SYNTHASE"/>
    <property type="match status" value="1"/>
</dbReference>
<dbReference type="Gene3D" id="3.30.300.340">
    <property type="entry name" value="S-adenosylmethionine synthetase, N-terminal domain"/>
    <property type="match status" value="1"/>
</dbReference>
<comment type="similarity">
    <text evidence="1">Belongs to the AdoMet synthetase 2 family.</text>
</comment>
<dbReference type="Pfam" id="PF01941">
    <property type="entry name" value="AdoMet_Synthase"/>
    <property type="match status" value="1"/>
</dbReference>
<dbReference type="GO" id="GO:0016740">
    <property type="term" value="F:transferase activity"/>
    <property type="evidence" value="ECO:0007669"/>
    <property type="project" value="UniProtKB-KW"/>
</dbReference>
<reference evidence="2 3" key="1">
    <citation type="submission" date="2016-10" db="EMBL/GenBank/DDBJ databases">
        <authorList>
            <person name="de Groot N.N."/>
        </authorList>
    </citation>
    <scope>NUCLEOTIDE SEQUENCE [LARGE SCALE GENOMIC DNA]</scope>
    <source>
        <strain evidence="2 3">DSM 44149</strain>
    </source>
</reference>
<evidence type="ECO:0000313" key="3">
    <source>
        <dbReference type="Proteomes" id="UP000183376"/>
    </source>
</evidence>
<sequence>MFELDVEQSPSRSLEFIEKKGRGHPDSLADALAEIISYCYANYCLENFGAVLHHYVDKLTLLGGEARATPGSYAQVRKFRVVLNGRFSRSFSGQEIPVLEIAREAVRDYLPLTLPLVEDSHWEIVDNTNPSAGSSAKGWHWWAPRGLEDLPDLTLRRANDTSLSIASAPRTPLEMAVLAAEQELFEGLCLAKEIGSDVKILASRRGRRLEVTACVPVLASAIGSREDYDAIKARVQHVLDEIFRKVPNVDEFALYLNTRDDVAAGDLYLLGLGTALEHGDEGVVGRGNRSNGLISTEFPMSLDAPWGKNPVYFSGRVYDGCARAVSEELWSQLGMPNSVYLASQNGRPLADPWQAVVRAPIADDVVKERALTVAEETFRRALSLDFQLADTQRRHPHLPVVKTA</sequence>
<dbReference type="InterPro" id="IPR042544">
    <property type="entry name" value="AdoMet_synthase_3"/>
</dbReference>
<dbReference type="InterPro" id="IPR027790">
    <property type="entry name" value="AdoMet_synthase_2_family"/>
</dbReference>
<dbReference type="eggNOG" id="COG1812">
    <property type="taxonomic scope" value="Bacteria"/>
</dbReference>
<gene>
    <name evidence="2" type="ORF">SAMN04489726_3568</name>
</gene>
<organism evidence="2 3">
    <name type="scientific">Allokutzneria albata</name>
    <name type="common">Kibdelosporangium albatum</name>
    <dbReference type="NCBI Taxonomy" id="211114"/>
    <lineage>
        <taxon>Bacteria</taxon>
        <taxon>Bacillati</taxon>
        <taxon>Actinomycetota</taxon>
        <taxon>Actinomycetes</taxon>
        <taxon>Pseudonocardiales</taxon>
        <taxon>Pseudonocardiaceae</taxon>
        <taxon>Allokutzneria</taxon>
    </lineage>
</organism>
<dbReference type="EMBL" id="LT629701">
    <property type="protein sequence ID" value="SDM82976.1"/>
    <property type="molecule type" value="Genomic_DNA"/>
</dbReference>
<dbReference type="Proteomes" id="UP000183376">
    <property type="component" value="Chromosome I"/>
</dbReference>
<keyword evidence="2" id="KW-0808">Transferase</keyword>
<dbReference type="AlphaFoldDB" id="A0A1G9WFM6"/>
<evidence type="ECO:0000313" key="2">
    <source>
        <dbReference type="EMBL" id="SDM82976.1"/>
    </source>
</evidence>
<dbReference type="InterPro" id="IPR042543">
    <property type="entry name" value="AdoMet_synthase_2"/>
</dbReference>
<dbReference type="PANTHER" id="PTHR36697:SF1">
    <property type="entry name" value="S-ADENOSYLMETHIONINE SYNTHASE"/>
    <property type="match status" value="1"/>
</dbReference>
<evidence type="ECO:0000256" key="1">
    <source>
        <dbReference type="ARBA" id="ARBA00006892"/>
    </source>
</evidence>
<name>A0A1G9WFM6_ALLAB</name>
<keyword evidence="3" id="KW-1185">Reference proteome</keyword>
<proteinExistence type="inferred from homology"/>
<dbReference type="Gene3D" id="3.30.300.280">
    <property type="entry name" value="S-adenosylmethionine synthetase, C-terminal domain"/>
    <property type="match status" value="1"/>
</dbReference>
<dbReference type="Gene3D" id="3.30.300.10">
    <property type="match status" value="1"/>
</dbReference>